<keyword evidence="7" id="KW-1278">Translocase</keyword>
<dbReference type="GO" id="GO:0005886">
    <property type="term" value="C:plasma membrane"/>
    <property type="evidence" value="ECO:0007669"/>
    <property type="project" value="UniProtKB-SubCell"/>
</dbReference>
<feature type="domain" description="ABC transporter" evidence="10">
    <location>
        <begin position="249"/>
        <end position="492"/>
    </location>
</feature>
<evidence type="ECO:0000256" key="2">
    <source>
        <dbReference type="ARBA" id="ARBA00022448"/>
    </source>
</evidence>
<dbReference type="RefSeq" id="WP_051921072.1">
    <property type="nucleotide sequence ID" value="NZ_JGYV01000037.1"/>
</dbReference>
<feature type="region of interest" description="Disordered" evidence="9">
    <location>
        <begin position="492"/>
        <end position="515"/>
    </location>
</feature>
<evidence type="ECO:0000256" key="5">
    <source>
        <dbReference type="ARBA" id="ARBA00022741"/>
    </source>
</evidence>
<dbReference type="SMART" id="SM00382">
    <property type="entry name" value="AAA"/>
    <property type="match status" value="2"/>
</dbReference>
<evidence type="ECO:0000256" key="7">
    <source>
        <dbReference type="ARBA" id="ARBA00022967"/>
    </source>
</evidence>
<dbReference type="EC" id="3.6.3.17" evidence="11"/>
<keyword evidence="6" id="KW-0067">ATP-binding</keyword>
<dbReference type="GO" id="GO:0005524">
    <property type="term" value="F:ATP binding"/>
    <property type="evidence" value="ECO:0007669"/>
    <property type="project" value="UniProtKB-KW"/>
</dbReference>
<dbReference type="InterPro" id="IPR050107">
    <property type="entry name" value="ABC_carbohydrate_import_ATPase"/>
</dbReference>
<dbReference type="eggNOG" id="COG1129">
    <property type="taxonomic scope" value="Bacteria"/>
</dbReference>
<gene>
    <name evidence="11" type="ORF">BCUN_2214</name>
</gene>
<evidence type="ECO:0000256" key="1">
    <source>
        <dbReference type="ARBA" id="ARBA00004202"/>
    </source>
</evidence>
<dbReference type="STRING" id="1688.BCUN_2214"/>
<reference evidence="11 12" key="1">
    <citation type="submission" date="2014-03" db="EMBL/GenBank/DDBJ databases">
        <title>Genomics of Bifidobacteria.</title>
        <authorList>
            <person name="Ventura M."/>
            <person name="Milani C."/>
            <person name="Lugli G.A."/>
        </authorList>
    </citation>
    <scope>NUCLEOTIDE SEQUENCE [LARGE SCALE GENOMIC DNA]</scope>
    <source>
        <strain evidence="11 12">LMG 10738</strain>
    </source>
</reference>
<evidence type="ECO:0000256" key="6">
    <source>
        <dbReference type="ARBA" id="ARBA00022840"/>
    </source>
</evidence>
<evidence type="ECO:0000256" key="8">
    <source>
        <dbReference type="ARBA" id="ARBA00023136"/>
    </source>
</evidence>
<dbReference type="PANTHER" id="PTHR43790">
    <property type="entry name" value="CARBOHYDRATE TRANSPORT ATP-BINDING PROTEIN MG119-RELATED"/>
    <property type="match status" value="1"/>
</dbReference>
<sequence>MTRLSLVGASKTFGPAKVVDRVSVTVEPGKVHVLLGENGAGKSTVIKMMSGIYQPDEGHVEIDGKRVTLPNIDAAHRHGIAVIHQELNIVPELSVMENLFLGELPSTAGFVSRRTMKRRARRALQVIGLDEDVTRPMRELGAARQQMVMIAKALMRNSSILILDEPTASLTSRECERLFSIMDDLKAKGIGMVFISHHLDEVARVGDVVTVLRDGQVVATIDAQAPEDTLVRLMVGRDIDDQYPREAQEPGETLLKVSHLTTKGSLTDVSLEVHAGEVVGLAGLVGAGRTETLRAIVGADGYDYGSVTVCGRKLPRRNIAASIDAGLGLVPENRRDEGLILDASVAENLGLATMVPTATLGFVDRRGQRRRATRTAGRLRIRMADIKQSAGSLSGGNQQKVVFGKWSMADVKVLLLDEPTRGVDVGARVEIYELVNAVTASGGAVLMASSDLPEVLGMADRIVVMSNGRVSGQMPAADATQEQVMALAVSHMENSKEGKSTTWTRSRHSWHATAH</sequence>
<comment type="caution">
    <text evidence="11">The sequence shown here is derived from an EMBL/GenBank/DDBJ whole genome shotgun (WGS) entry which is preliminary data.</text>
</comment>
<evidence type="ECO:0000313" key="12">
    <source>
        <dbReference type="Proteomes" id="UP000029067"/>
    </source>
</evidence>
<dbReference type="OrthoDB" id="39350at2"/>
<dbReference type="SUPFAM" id="SSF52540">
    <property type="entry name" value="P-loop containing nucleoside triphosphate hydrolases"/>
    <property type="match status" value="2"/>
</dbReference>
<evidence type="ECO:0000313" key="11">
    <source>
        <dbReference type="EMBL" id="KFI56921.1"/>
    </source>
</evidence>
<dbReference type="Pfam" id="PF00005">
    <property type="entry name" value="ABC_tran"/>
    <property type="match status" value="2"/>
</dbReference>
<feature type="compositionally biased region" description="Basic residues" evidence="9">
    <location>
        <begin position="505"/>
        <end position="515"/>
    </location>
</feature>
<keyword evidence="5" id="KW-0547">Nucleotide-binding</keyword>
<evidence type="ECO:0000259" key="10">
    <source>
        <dbReference type="PROSITE" id="PS50893"/>
    </source>
</evidence>
<dbReference type="InterPro" id="IPR003593">
    <property type="entry name" value="AAA+_ATPase"/>
</dbReference>
<name>A0A087ADS1_9BIFI</name>
<dbReference type="PANTHER" id="PTHR43790:SF9">
    <property type="entry name" value="GALACTOFURANOSE TRANSPORTER ATP-BINDING PROTEIN YTFR"/>
    <property type="match status" value="1"/>
</dbReference>
<keyword evidence="8" id="KW-0472">Membrane</keyword>
<dbReference type="Proteomes" id="UP000029067">
    <property type="component" value="Unassembled WGS sequence"/>
</dbReference>
<dbReference type="FunFam" id="3.40.50.300:FF:000127">
    <property type="entry name" value="Ribose import ATP-binding protein RbsA"/>
    <property type="match status" value="1"/>
</dbReference>
<dbReference type="PROSITE" id="PS00211">
    <property type="entry name" value="ABC_TRANSPORTER_1"/>
    <property type="match status" value="1"/>
</dbReference>
<accession>A0A087ADS1</accession>
<comment type="subcellular location">
    <subcellularLocation>
        <location evidence="1">Cell membrane</location>
        <topology evidence="1">Peripheral membrane protein</topology>
    </subcellularLocation>
</comment>
<dbReference type="GO" id="GO:0016887">
    <property type="term" value="F:ATP hydrolysis activity"/>
    <property type="evidence" value="ECO:0007669"/>
    <property type="project" value="InterPro"/>
</dbReference>
<feature type="domain" description="ABC transporter" evidence="10">
    <location>
        <begin position="4"/>
        <end position="239"/>
    </location>
</feature>
<keyword evidence="11" id="KW-0378">Hydrolase</keyword>
<keyword evidence="2" id="KW-0813">Transport</keyword>
<dbReference type="CDD" id="cd03215">
    <property type="entry name" value="ABC_Carb_Monos_II"/>
    <property type="match status" value="1"/>
</dbReference>
<proteinExistence type="predicted"/>
<dbReference type="PROSITE" id="PS50893">
    <property type="entry name" value="ABC_TRANSPORTER_2"/>
    <property type="match status" value="2"/>
</dbReference>
<organism evidence="11 12">
    <name type="scientific">Bifidobacterium cuniculi</name>
    <dbReference type="NCBI Taxonomy" id="1688"/>
    <lineage>
        <taxon>Bacteria</taxon>
        <taxon>Bacillati</taxon>
        <taxon>Actinomycetota</taxon>
        <taxon>Actinomycetes</taxon>
        <taxon>Bifidobacteriales</taxon>
        <taxon>Bifidobacteriaceae</taxon>
        <taxon>Bifidobacterium</taxon>
    </lineage>
</organism>
<evidence type="ECO:0000256" key="3">
    <source>
        <dbReference type="ARBA" id="ARBA00022475"/>
    </source>
</evidence>
<dbReference type="InterPro" id="IPR017871">
    <property type="entry name" value="ABC_transporter-like_CS"/>
</dbReference>
<keyword evidence="4" id="KW-0677">Repeat</keyword>
<dbReference type="InterPro" id="IPR027417">
    <property type="entry name" value="P-loop_NTPase"/>
</dbReference>
<keyword evidence="12" id="KW-1185">Reference proteome</keyword>
<evidence type="ECO:0000256" key="9">
    <source>
        <dbReference type="SAM" id="MobiDB-lite"/>
    </source>
</evidence>
<keyword evidence="3" id="KW-1003">Cell membrane</keyword>
<dbReference type="InterPro" id="IPR003439">
    <property type="entry name" value="ABC_transporter-like_ATP-bd"/>
</dbReference>
<dbReference type="AlphaFoldDB" id="A0A087ADS1"/>
<dbReference type="CDD" id="cd03216">
    <property type="entry name" value="ABC_Carb_Monos_I"/>
    <property type="match status" value="1"/>
</dbReference>
<evidence type="ECO:0000256" key="4">
    <source>
        <dbReference type="ARBA" id="ARBA00022737"/>
    </source>
</evidence>
<dbReference type="Gene3D" id="3.40.50.300">
    <property type="entry name" value="P-loop containing nucleotide triphosphate hydrolases"/>
    <property type="match status" value="2"/>
</dbReference>
<dbReference type="EMBL" id="JGYV01000037">
    <property type="protein sequence ID" value="KFI56921.1"/>
    <property type="molecule type" value="Genomic_DNA"/>
</dbReference>
<protein>
    <submittedName>
        <fullName evidence="11">Monosaccharide-transporting ATPase</fullName>
        <ecNumber evidence="11">3.6.3.17</ecNumber>
    </submittedName>
</protein>